<dbReference type="SUPFAM" id="SSF49785">
    <property type="entry name" value="Galactose-binding domain-like"/>
    <property type="match status" value="2"/>
</dbReference>
<feature type="region of interest" description="Disordered" evidence="1">
    <location>
        <begin position="122"/>
        <end position="141"/>
    </location>
</feature>
<dbReference type="EMBL" id="RCHS01003306">
    <property type="protein sequence ID" value="RMX42701.1"/>
    <property type="molecule type" value="Genomic_DNA"/>
</dbReference>
<dbReference type="PANTHER" id="PTHR24543">
    <property type="entry name" value="MULTICOPPER OXIDASE-RELATED"/>
    <property type="match status" value="1"/>
</dbReference>
<dbReference type="PROSITE" id="PS50022">
    <property type="entry name" value="FA58C_3"/>
    <property type="match status" value="2"/>
</dbReference>
<evidence type="ECO:0000259" key="2">
    <source>
        <dbReference type="PROSITE" id="PS50022"/>
    </source>
</evidence>
<dbReference type="CDD" id="cd00057">
    <property type="entry name" value="FA58C"/>
    <property type="match status" value="1"/>
</dbReference>
<name>A0A3M6TN00_POCDA</name>
<proteinExistence type="predicted"/>
<evidence type="ECO:0000313" key="3">
    <source>
        <dbReference type="EMBL" id="RMX42701.1"/>
    </source>
</evidence>
<organism evidence="3 4">
    <name type="scientific">Pocillopora damicornis</name>
    <name type="common">Cauliflower coral</name>
    <name type="synonym">Millepora damicornis</name>
    <dbReference type="NCBI Taxonomy" id="46731"/>
    <lineage>
        <taxon>Eukaryota</taxon>
        <taxon>Metazoa</taxon>
        <taxon>Cnidaria</taxon>
        <taxon>Anthozoa</taxon>
        <taxon>Hexacorallia</taxon>
        <taxon>Scleractinia</taxon>
        <taxon>Astrocoeniina</taxon>
        <taxon>Pocilloporidae</taxon>
        <taxon>Pocillopora</taxon>
    </lineage>
</organism>
<sequence length="141" mass="16095">WFQVDLGQYTTVTGIATQGRQRIDQYVTAYKLQYSDDGVTFQFYKASPLEAEKVFRGNSDRETVVYHEIRKPIRARYIRIRPVSWYRHISMRAEIYGCPGCVSPLGMESKSISDAQISASSQLNNDRAPSQARLHIQAATD</sequence>
<feature type="domain" description="F5/8 type C" evidence="2">
    <location>
        <begin position="101"/>
        <end position="141"/>
    </location>
</feature>
<dbReference type="Pfam" id="PF00754">
    <property type="entry name" value="F5_F8_type_C"/>
    <property type="match status" value="1"/>
</dbReference>
<keyword evidence="4" id="KW-1185">Reference proteome</keyword>
<dbReference type="Gene3D" id="2.60.120.260">
    <property type="entry name" value="Galactose-binding domain-like"/>
    <property type="match status" value="2"/>
</dbReference>
<dbReference type="InterPro" id="IPR008979">
    <property type="entry name" value="Galactose-bd-like_sf"/>
</dbReference>
<evidence type="ECO:0000313" key="4">
    <source>
        <dbReference type="Proteomes" id="UP000275408"/>
    </source>
</evidence>
<dbReference type="InterPro" id="IPR000421">
    <property type="entry name" value="FA58C"/>
</dbReference>
<comment type="caution">
    <text evidence="3">The sequence shown here is derived from an EMBL/GenBank/DDBJ whole genome shotgun (WGS) entry which is preliminary data.</text>
</comment>
<dbReference type="PROSITE" id="PS01286">
    <property type="entry name" value="FA58C_2"/>
    <property type="match status" value="1"/>
</dbReference>
<dbReference type="PANTHER" id="PTHR24543:SF325">
    <property type="entry name" value="F5_8 TYPE C DOMAIN-CONTAINING PROTEIN"/>
    <property type="match status" value="1"/>
</dbReference>
<dbReference type="SMART" id="SM00231">
    <property type="entry name" value="FA58C"/>
    <property type="match status" value="1"/>
</dbReference>
<dbReference type="AlphaFoldDB" id="A0A3M6TN00"/>
<protein>
    <recommendedName>
        <fullName evidence="2">F5/8 type C domain-containing protein</fullName>
    </recommendedName>
</protein>
<gene>
    <name evidence="3" type="ORF">pdam_00025957</name>
</gene>
<dbReference type="FunFam" id="2.60.120.260:FF:000016">
    <property type="entry name" value="Contactin-associated protein-like 4 isoform 1"/>
    <property type="match status" value="1"/>
</dbReference>
<feature type="non-terminal residue" evidence="3">
    <location>
        <position position="1"/>
    </location>
</feature>
<feature type="non-terminal residue" evidence="3">
    <location>
        <position position="141"/>
    </location>
</feature>
<evidence type="ECO:0000256" key="1">
    <source>
        <dbReference type="SAM" id="MobiDB-lite"/>
    </source>
</evidence>
<accession>A0A3M6TN00</accession>
<feature type="domain" description="F5/8 type C" evidence="2">
    <location>
        <begin position="1"/>
        <end position="98"/>
    </location>
</feature>
<dbReference type="Proteomes" id="UP000275408">
    <property type="component" value="Unassembled WGS sequence"/>
</dbReference>
<reference evidence="3 4" key="1">
    <citation type="journal article" date="2018" name="Sci. Rep.">
        <title>Comparative analysis of the Pocillopora damicornis genome highlights role of immune system in coral evolution.</title>
        <authorList>
            <person name="Cunning R."/>
            <person name="Bay R.A."/>
            <person name="Gillette P."/>
            <person name="Baker A.C."/>
            <person name="Traylor-Knowles N."/>
        </authorList>
    </citation>
    <scope>NUCLEOTIDE SEQUENCE [LARGE SCALE GENOMIC DNA]</scope>
    <source>
        <strain evidence="3">RSMAS</strain>
        <tissue evidence="3">Whole animal</tissue>
    </source>
</reference>